<feature type="region of interest" description="Disordered" evidence="2">
    <location>
        <begin position="748"/>
        <end position="767"/>
    </location>
</feature>
<evidence type="ECO:0000256" key="2">
    <source>
        <dbReference type="SAM" id="MobiDB-lite"/>
    </source>
</evidence>
<feature type="compositionally biased region" description="Acidic residues" evidence="2">
    <location>
        <begin position="552"/>
        <end position="592"/>
    </location>
</feature>
<dbReference type="EMBL" id="BRXU01000047">
    <property type="protein sequence ID" value="GLC61557.1"/>
    <property type="molecule type" value="Genomic_DNA"/>
</dbReference>
<sequence length="767" mass="86851">MADCATSGEISNHGADPSGPEVPPNVFAAFNTMFEWAHKFGRPLERRDLNALRRTCRGGRDLVDQHDPELNLRFWAPIRGLLDGWLQKLLGGWAARLERRQRCTCLRVEICFETRLENEDQRRWRTTCMLGRLLALFDAAPGTAENIRELHIRLSTGTGHVAVDLSTTLPERLAARFPSLQDLGLMGTCVPADPQSFYSGIALHLPRLQRLQVCFLEGLNYLELLTDRLTQLRDLTLGNSRYSNVSVSPEEAKVLARFPNLRTLRLQQWQSCGRPSQVHVLRFGLGEALEELEIEGGGVRLTRVRMSEDCSSSGQPRQQQQQQQIRSWDMVATERYSLESVIAAVTEAELPLTQLRVQKAELGLILSDSLLRYLDVLKVDALRLKFDREVPQLGRALQRLTKPPKYLSVLQVQHRANMARLLYTCAPLLAPRLQRLEFHWCAGLTPANLVSLLVALPLCEEVVVRSCERVHTGRQYMALVEGLLALPPEEELRSRPLHIHLEHQPLRHHRPLESVDSTEYVDAEAGDEGDEVDNASLLSWTYSQGTPSFEGISEDDKEVQGGEEEQTEGVEGEGEEEGEEEEEEEQEQEEGVEGVRKEEEEKEEGEGEEEAEEWEEEEEEVDTAPIPRWMSSKWAPSVAGTSEVDEEARGGEEEQKEGVEGEGEEEGEEEEQEEGVEGERKEEEEEEEEEQDEVFRRQQAEYAGYIVRRLTCAIMERVWNEGTAWELNRRLEDGGVAARVSVGTLRTGPVRLPYQNGQHNGHGHGTR</sequence>
<feature type="compositionally biased region" description="Basic and acidic residues" evidence="2">
    <location>
        <begin position="647"/>
        <end position="659"/>
    </location>
</feature>
<dbReference type="InterPro" id="IPR032675">
    <property type="entry name" value="LRR_dom_sf"/>
</dbReference>
<comment type="subcellular location">
    <subcellularLocation>
        <location evidence="1">Cytoplasm</location>
        <location evidence="1">Cytoskeleton</location>
        <location evidence="1">Cilium axoneme</location>
    </subcellularLocation>
</comment>
<proteinExistence type="predicted"/>
<name>A0A9W6F9M8_9CHLO</name>
<evidence type="ECO:0000313" key="4">
    <source>
        <dbReference type="Proteomes" id="UP001165080"/>
    </source>
</evidence>
<feature type="region of interest" description="Disordered" evidence="2">
    <location>
        <begin position="1"/>
        <end position="21"/>
    </location>
</feature>
<protein>
    <submittedName>
        <fullName evidence="3">Uncharacterized protein</fullName>
    </submittedName>
</protein>
<feature type="region of interest" description="Disordered" evidence="2">
    <location>
        <begin position="542"/>
        <end position="696"/>
    </location>
</feature>
<comment type="caution">
    <text evidence="3">The sequence shown here is derived from an EMBL/GenBank/DDBJ whole genome shotgun (WGS) entry which is preliminary data.</text>
</comment>
<evidence type="ECO:0000256" key="1">
    <source>
        <dbReference type="ARBA" id="ARBA00004430"/>
    </source>
</evidence>
<dbReference type="SUPFAM" id="SSF52047">
    <property type="entry name" value="RNI-like"/>
    <property type="match status" value="1"/>
</dbReference>
<evidence type="ECO:0000313" key="3">
    <source>
        <dbReference type="EMBL" id="GLC61557.1"/>
    </source>
</evidence>
<dbReference type="Proteomes" id="UP001165080">
    <property type="component" value="Unassembled WGS sequence"/>
</dbReference>
<accession>A0A9W6F9M8</accession>
<gene>
    <name evidence="3" type="primary">PLESTMB000646</name>
    <name evidence="3" type="ORF">PLESTB_001769400</name>
</gene>
<organism evidence="3 4">
    <name type="scientific">Pleodorina starrii</name>
    <dbReference type="NCBI Taxonomy" id="330485"/>
    <lineage>
        <taxon>Eukaryota</taxon>
        <taxon>Viridiplantae</taxon>
        <taxon>Chlorophyta</taxon>
        <taxon>core chlorophytes</taxon>
        <taxon>Chlorophyceae</taxon>
        <taxon>CS clade</taxon>
        <taxon>Chlamydomonadales</taxon>
        <taxon>Volvocaceae</taxon>
        <taxon>Pleodorina</taxon>
    </lineage>
</organism>
<reference evidence="3 4" key="1">
    <citation type="journal article" date="2023" name="Commun. Biol.">
        <title>Reorganization of the ancestral sex-determining regions during the evolution of trioecy in Pleodorina starrii.</title>
        <authorList>
            <person name="Takahashi K."/>
            <person name="Suzuki S."/>
            <person name="Kawai-Toyooka H."/>
            <person name="Yamamoto K."/>
            <person name="Hamaji T."/>
            <person name="Ootsuki R."/>
            <person name="Yamaguchi H."/>
            <person name="Kawachi M."/>
            <person name="Higashiyama T."/>
            <person name="Nozaki H."/>
        </authorList>
    </citation>
    <scope>NUCLEOTIDE SEQUENCE [LARGE SCALE GENOMIC DNA]</scope>
    <source>
        <strain evidence="3 4">NIES-4479</strain>
    </source>
</reference>
<dbReference type="GO" id="GO:0005930">
    <property type="term" value="C:axoneme"/>
    <property type="evidence" value="ECO:0007669"/>
    <property type="project" value="UniProtKB-SubCell"/>
</dbReference>
<dbReference type="Gene3D" id="3.80.10.10">
    <property type="entry name" value="Ribonuclease Inhibitor"/>
    <property type="match status" value="1"/>
</dbReference>
<dbReference type="AlphaFoldDB" id="A0A9W6F9M8"/>
<feature type="compositionally biased region" description="Acidic residues" evidence="2">
    <location>
        <begin position="600"/>
        <end position="622"/>
    </location>
</feature>
<keyword evidence="4" id="KW-1185">Reference proteome</keyword>
<feature type="compositionally biased region" description="Acidic residues" evidence="2">
    <location>
        <begin position="660"/>
        <end position="692"/>
    </location>
</feature>